<evidence type="ECO:0000313" key="5">
    <source>
        <dbReference type="EMBL" id="EAE2355648.1"/>
    </source>
</evidence>
<dbReference type="PROSITE" id="PS51756">
    <property type="entry name" value="LXG"/>
    <property type="match status" value="1"/>
</dbReference>
<evidence type="ECO:0000256" key="1">
    <source>
        <dbReference type="ARBA" id="ARBA00034117"/>
    </source>
</evidence>
<evidence type="ECO:0000259" key="4">
    <source>
        <dbReference type="PROSITE" id="PS51756"/>
    </source>
</evidence>
<dbReference type="AlphaFoldDB" id="A0AAN2WIZ3"/>
<name>A0AAN2WIZ3_LISMN</name>
<dbReference type="Pfam" id="PF04740">
    <property type="entry name" value="LXG"/>
    <property type="match status" value="1"/>
</dbReference>
<reference evidence="5 6" key="1">
    <citation type="submission" date="2018-06" db="EMBL/GenBank/DDBJ databases">
        <authorList>
            <consortium name="PulseNet: The National Subtyping Network for Foodborne Disease Surveillance"/>
            <person name="Tarr C.L."/>
            <person name="Trees E."/>
            <person name="Katz L.S."/>
            <person name="Carleton-Romer H.A."/>
            <person name="Stroika S."/>
            <person name="Kucerova Z."/>
            <person name="Roache K.F."/>
            <person name="Sabol A.L."/>
            <person name="Besser J."/>
            <person name="Gerner-Smidt P."/>
        </authorList>
    </citation>
    <scope>NUCLEOTIDE SEQUENCE [LARGE SCALE GENOMIC DNA]</scope>
    <source>
        <strain evidence="5 6">PNUSAL000134</strain>
    </source>
</reference>
<feature type="region of interest" description="Disordered" evidence="3">
    <location>
        <begin position="1"/>
        <end position="20"/>
    </location>
</feature>
<comment type="similarity">
    <text evidence="1">In the N-terminal section; belongs to the LXG family.</text>
</comment>
<proteinExistence type="inferred from homology"/>
<feature type="region of interest" description="Disordered" evidence="3">
    <location>
        <begin position="508"/>
        <end position="529"/>
    </location>
</feature>
<gene>
    <name evidence="5" type="ORF">Y261_15025</name>
</gene>
<evidence type="ECO:0000256" key="3">
    <source>
        <dbReference type="SAM" id="MobiDB-lite"/>
    </source>
</evidence>
<protein>
    <recommendedName>
        <fullName evidence="4">LXG domain-containing protein</fullName>
    </recommendedName>
</protein>
<evidence type="ECO:0000313" key="6">
    <source>
        <dbReference type="Proteomes" id="UP000336166"/>
    </source>
</evidence>
<feature type="domain" description="LXG" evidence="4">
    <location>
        <begin position="1"/>
        <end position="224"/>
    </location>
</feature>
<feature type="coiled-coil region" evidence="2">
    <location>
        <begin position="130"/>
        <end position="157"/>
    </location>
</feature>
<dbReference type="Proteomes" id="UP000336166">
    <property type="component" value="Unassembled WGS sequence"/>
</dbReference>
<organism evidence="5 6">
    <name type="scientific">Listeria monocytogenes</name>
    <dbReference type="NCBI Taxonomy" id="1639"/>
    <lineage>
        <taxon>Bacteria</taxon>
        <taxon>Bacillati</taxon>
        <taxon>Bacillota</taxon>
        <taxon>Bacilli</taxon>
        <taxon>Bacillales</taxon>
        <taxon>Listeriaceae</taxon>
        <taxon>Listeria</taxon>
    </lineage>
</organism>
<accession>A0AAN2WIZ3</accession>
<dbReference type="EMBL" id="AAAREG010000029">
    <property type="protein sequence ID" value="EAE2355648.1"/>
    <property type="molecule type" value="Genomic_DNA"/>
</dbReference>
<dbReference type="InterPro" id="IPR006829">
    <property type="entry name" value="LXG_dom"/>
</dbReference>
<comment type="caution">
    <text evidence="5">The sequence shown here is derived from an EMBL/GenBank/DDBJ whole genome shotgun (WGS) entry which is preliminary data.</text>
</comment>
<evidence type="ECO:0000256" key="2">
    <source>
        <dbReference type="SAM" id="Coils"/>
    </source>
</evidence>
<feature type="compositionally biased region" description="Polar residues" evidence="3">
    <location>
        <begin position="7"/>
        <end position="20"/>
    </location>
</feature>
<keyword evidence="2" id="KW-0175">Coiled coil</keyword>
<sequence length="563" mass="63437">MSALKKNLQSGKEASNQLKTGSQKVITAVDGQTLSGAAYTAGKGLFSELILPTISKVTSAIDSIEQELQTYTNADQNISSEGTLDEDKLNQQIATKKAMKASVDASAEVARALSRNNPVAKILDALLDVQNNLKRMSNTFEDDIRELEKKLEKLRQFSSQTNGLFANSLNDMKLAMQGVLVLNNTIVNSDGSYSLPAGIDKSWFKNLKDTKQLRKMEEKKAYIQLLQDQFGFDEATAQQIFKMKEGIDEKFPKLSQKEKDYLLARILGEFSYSEGLANKMLWPNTAGDLSDYFYTEVLAGSEGKIKIPKELKEILLYLGLSEKEYKELHYNLRLQHEMSPGNLKAEELPPEAYRDAKNTFMDAYGQTSDEEFNKFWNQKLIDFDGKGDFTHQSITTATILDEKIRPANATGLYTGRFDSESVDEIAGWKGDTTTQALKPPSIGNDDYKADLDAVNITQRMKEQSISYSQASNEYYSALSNQQTNRAEEFKKNVNYDYVKKEILKDLTPQTKPTGISGMNPDNPPSVATTEEEQLRYLKEKYPASYDFIESLKNNENEYTNYHK</sequence>